<evidence type="ECO:0000256" key="6">
    <source>
        <dbReference type="ARBA" id="ARBA00025321"/>
    </source>
</evidence>
<comment type="function">
    <text evidence="6">Has immunoglobulin-binding and hemagglutination properties, and can bind to mannose. Essential for virulence. May be involved in LPS biosynthesis or polysaccharide transport.</text>
</comment>
<keyword evidence="4" id="KW-1003">Cell membrane</keyword>
<keyword evidence="4" id="KW-0472">Membrane</keyword>
<dbReference type="Pfam" id="PF07886">
    <property type="entry name" value="BA14K"/>
    <property type="match status" value="1"/>
</dbReference>
<evidence type="ECO:0000256" key="2">
    <source>
        <dbReference type="ARBA" id="ARBA00010270"/>
    </source>
</evidence>
<evidence type="ECO:0000313" key="7">
    <source>
        <dbReference type="EMBL" id="GLS45638.1"/>
    </source>
</evidence>
<keyword evidence="5" id="KW-0430">Lectin</keyword>
<dbReference type="EMBL" id="BSPG01000025">
    <property type="protein sequence ID" value="GLS45638.1"/>
    <property type="molecule type" value="Genomic_DNA"/>
</dbReference>
<comment type="similarity">
    <text evidence="2">Belongs to the BA14k family.</text>
</comment>
<evidence type="ECO:0000256" key="4">
    <source>
        <dbReference type="ARBA" id="ARBA00022475"/>
    </source>
</evidence>
<evidence type="ECO:0000256" key="1">
    <source>
        <dbReference type="ARBA" id="ARBA00004167"/>
    </source>
</evidence>
<evidence type="ECO:0000256" key="3">
    <source>
        <dbReference type="ARBA" id="ARBA00020552"/>
    </source>
</evidence>
<protein>
    <recommendedName>
        <fullName evidence="3">Lectin-like protein BA14k</fullName>
    </recommendedName>
</protein>
<dbReference type="Proteomes" id="UP001156881">
    <property type="component" value="Unassembled WGS sequence"/>
</dbReference>
<reference evidence="8" key="1">
    <citation type="journal article" date="2019" name="Int. J. Syst. Evol. Microbiol.">
        <title>The Global Catalogue of Microorganisms (GCM) 10K type strain sequencing project: providing services to taxonomists for standard genome sequencing and annotation.</title>
        <authorList>
            <consortium name="The Broad Institute Genomics Platform"/>
            <consortium name="The Broad Institute Genome Sequencing Center for Infectious Disease"/>
            <person name="Wu L."/>
            <person name="Ma J."/>
        </authorList>
    </citation>
    <scope>NUCLEOTIDE SEQUENCE [LARGE SCALE GENOMIC DNA]</scope>
    <source>
        <strain evidence="8">NBRC 107710</strain>
    </source>
</reference>
<accession>A0ABQ6DBE8</accession>
<name>A0ABQ6DBE8_9HYPH</name>
<proteinExistence type="inferred from homology"/>
<comment type="subcellular location">
    <subcellularLocation>
        <location evidence="1">Membrane</location>
        <topology evidence="1">Single-pass membrane protein</topology>
    </subcellularLocation>
</comment>
<dbReference type="InterPro" id="IPR012413">
    <property type="entry name" value="BA14K"/>
</dbReference>
<evidence type="ECO:0000256" key="5">
    <source>
        <dbReference type="ARBA" id="ARBA00022734"/>
    </source>
</evidence>
<sequence>MNRGVAPGFAGRGFAANRGFNGRWHGRHNRYGWGYGGLGLGLAVGGLGYGYGYDGYGYDDGYYGGYAPAAYGYDQEGYDVAQPQAVQPARTVGYCVSRFKSYDRRSGTYLGNDGARHACP</sequence>
<comment type="caution">
    <text evidence="7">The sequence shown here is derived from an EMBL/GenBank/DDBJ whole genome shotgun (WGS) entry which is preliminary data.</text>
</comment>
<organism evidence="7 8">
    <name type="scientific">Methylobacterium brachythecii</name>
    <dbReference type="NCBI Taxonomy" id="1176177"/>
    <lineage>
        <taxon>Bacteria</taxon>
        <taxon>Pseudomonadati</taxon>
        <taxon>Pseudomonadota</taxon>
        <taxon>Alphaproteobacteria</taxon>
        <taxon>Hyphomicrobiales</taxon>
        <taxon>Methylobacteriaceae</taxon>
        <taxon>Methylobacterium</taxon>
    </lineage>
</organism>
<gene>
    <name evidence="7" type="ORF">GCM10007884_36290</name>
</gene>
<keyword evidence="8" id="KW-1185">Reference proteome</keyword>
<evidence type="ECO:0000313" key="8">
    <source>
        <dbReference type="Proteomes" id="UP001156881"/>
    </source>
</evidence>